<proteinExistence type="predicted"/>
<evidence type="ECO:0000313" key="1">
    <source>
        <dbReference type="EMBL" id="MSU00383.1"/>
    </source>
</evidence>
<gene>
    <name evidence="1" type="ORF">FYJ83_02745</name>
</gene>
<name>A0A6N7XSI8_9FIRM</name>
<dbReference type="Proteomes" id="UP000469523">
    <property type="component" value="Unassembled WGS sequence"/>
</dbReference>
<comment type="caution">
    <text evidence="1">The sequence shown here is derived from an EMBL/GenBank/DDBJ whole genome shotgun (WGS) entry which is preliminary data.</text>
</comment>
<dbReference type="InterPro" id="IPR008930">
    <property type="entry name" value="Terpenoid_cyclase/PrenylTrfase"/>
</dbReference>
<dbReference type="SUPFAM" id="SSF48239">
    <property type="entry name" value="Terpenoid cyclases/Protein prenyltransferases"/>
    <property type="match status" value="1"/>
</dbReference>
<sequence>MNDYKNSKWASDIIDLQKDDGSWGYFHTLSEPSKQNPITTEQAIRRLEILGYTINDSPIIKAVSYMQDCLAGKKEIPDRKEKLHNWNIFTTLMLSTWIRRFTKDDNNANNVARKWIDIISHAFEKGVYDNNIYIETYQKKYKLPPRGGRLLDLSTFYQISLIANSLEDEVAVALFDYVLQHQSGIYYIYDKKISVLPELFKSKQASRYIGAIELLSKYKNPGCKNKLEFVVEWLNNNKEPEGFWDMGTTVKDGVRFPLSDSWRSKDLRIKDCTYRISNVINKIKD</sequence>
<dbReference type="EMBL" id="VUNQ01000003">
    <property type="protein sequence ID" value="MSU00383.1"/>
    <property type="molecule type" value="Genomic_DNA"/>
</dbReference>
<organism evidence="1 2">
    <name type="scientific">Tissierella pigra</name>
    <dbReference type="NCBI Taxonomy" id="2607614"/>
    <lineage>
        <taxon>Bacteria</taxon>
        <taxon>Bacillati</taxon>
        <taxon>Bacillota</taxon>
        <taxon>Tissierellia</taxon>
        <taxon>Tissierellales</taxon>
        <taxon>Tissierellaceae</taxon>
        <taxon>Tissierella</taxon>
    </lineage>
</organism>
<dbReference type="RefSeq" id="WP_154438809.1">
    <property type="nucleotide sequence ID" value="NZ_VUNQ01000003.1"/>
</dbReference>
<dbReference type="AlphaFoldDB" id="A0A6N7XSI8"/>
<protein>
    <submittedName>
        <fullName evidence="1">Uncharacterized protein</fullName>
    </submittedName>
</protein>
<accession>A0A6N7XSI8</accession>
<keyword evidence="2" id="KW-1185">Reference proteome</keyword>
<evidence type="ECO:0000313" key="2">
    <source>
        <dbReference type="Proteomes" id="UP000469523"/>
    </source>
</evidence>
<reference evidence="1 2" key="1">
    <citation type="submission" date="2019-09" db="EMBL/GenBank/DDBJ databases">
        <title>In-depth cultivation of the pig gut microbiome towards novel bacterial diversity and tailored functional studies.</title>
        <authorList>
            <person name="Wylensek D."/>
            <person name="Hitch T.C.A."/>
            <person name="Clavel T."/>
        </authorList>
    </citation>
    <scope>NUCLEOTIDE SEQUENCE [LARGE SCALE GENOMIC DNA]</scope>
    <source>
        <strain evidence="1 2">WCA3-693-APC-4?</strain>
    </source>
</reference>